<dbReference type="STRING" id="4540.A0A3L6T7S4"/>
<evidence type="ECO:0000256" key="1">
    <source>
        <dbReference type="SAM" id="MobiDB-lite"/>
    </source>
</evidence>
<reference evidence="3" key="1">
    <citation type="journal article" date="2019" name="Nat. Commun.">
        <title>The genome of broomcorn millet.</title>
        <authorList>
            <person name="Zou C."/>
            <person name="Miki D."/>
            <person name="Li D."/>
            <person name="Tang Q."/>
            <person name="Xiao L."/>
            <person name="Rajput S."/>
            <person name="Deng P."/>
            <person name="Jia W."/>
            <person name="Huang R."/>
            <person name="Zhang M."/>
            <person name="Sun Y."/>
            <person name="Hu J."/>
            <person name="Fu X."/>
            <person name="Schnable P.S."/>
            <person name="Li F."/>
            <person name="Zhang H."/>
            <person name="Feng B."/>
            <person name="Zhu X."/>
            <person name="Liu R."/>
            <person name="Schnable J.C."/>
            <person name="Zhu J.-K."/>
            <person name="Zhang H."/>
        </authorList>
    </citation>
    <scope>NUCLEOTIDE SEQUENCE [LARGE SCALE GENOMIC DNA]</scope>
</reference>
<protein>
    <submittedName>
        <fullName evidence="2">Uncharacterized protein</fullName>
    </submittedName>
</protein>
<keyword evidence="3" id="KW-1185">Reference proteome</keyword>
<name>A0A3L6T7S4_PANMI</name>
<dbReference type="EMBL" id="PQIB02000002">
    <property type="protein sequence ID" value="RLN33517.1"/>
    <property type="molecule type" value="Genomic_DNA"/>
</dbReference>
<dbReference type="Proteomes" id="UP000275267">
    <property type="component" value="Unassembled WGS sequence"/>
</dbReference>
<dbReference type="InterPro" id="IPR043472">
    <property type="entry name" value="Macro_dom-like"/>
</dbReference>
<comment type="caution">
    <text evidence="2">The sequence shown here is derived from an EMBL/GenBank/DDBJ whole genome shotgun (WGS) entry which is preliminary data.</text>
</comment>
<evidence type="ECO:0000313" key="3">
    <source>
        <dbReference type="Proteomes" id="UP000275267"/>
    </source>
</evidence>
<organism evidence="2 3">
    <name type="scientific">Panicum miliaceum</name>
    <name type="common">Proso millet</name>
    <name type="synonym">Broomcorn millet</name>
    <dbReference type="NCBI Taxonomy" id="4540"/>
    <lineage>
        <taxon>Eukaryota</taxon>
        <taxon>Viridiplantae</taxon>
        <taxon>Streptophyta</taxon>
        <taxon>Embryophyta</taxon>
        <taxon>Tracheophyta</taxon>
        <taxon>Spermatophyta</taxon>
        <taxon>Magnoliopsida</taxon>
        <taxon>Liliopsida</taxon>
        <taxon>Poales</taxon>
        <taxon>Poaceae</taxon>
        <taxon>PACMAD clade</taxon>
        <taxon>Panicoideae</taxon>
        <taxon>Panicodae</taxon>
        <taxon>Paniceae</taxon>
        <taxon>Panicinae</taxon>
        <taxon>Panicum</taxon>
        <taxon>Panicum sect. Panicum</taxon>
    </lineage>
</organism>
<dbReference type="Gene3D" id="3.40.220.10">
    <property type="entry name" value="Leucine Aminopeptidase, subunit E, domain 1"/>
    <property type="match status" value="1"/>
</dbReference>
<feature type="region of interest" description="Disordered" evidence="1">
    <location>
        <begin position="1"/>
        <end position="20"/>
    </location>
</feature>
<evidence type="ECO:0000313" key="2">
    <source>
        <dbReference type="EMBL" id="RLN33517.1"/>
    </source>
</evidence>
<dbReference type="OrthoDB" id="1704497at2759"/>
<sequence>MRMRRRAGRGAAHGSAGLQRGTAMRRRAGQFRLMVITASNGGRARIRRFGSGFRVGLRHGAPWMLFNLHHRGLENLDEAHSNPRLHVAAGPGLAEECATLDAFCFLLATCLGGCRTGMAKMTNAYDLPARVQTAHS</sequence>
<accession>A0A3L6T7S4</accession>
<proteinExistence type="predicted"/>
<gene>
    <name evidence="2" type="ORF">C2845_PM03G20280</name>
</gene>
<dbReference type="AlphaFoldDB" id="A0A3L6T7S4"/>